<dbReference type="InterPro" id="IPR006045">
    <property type="entry name" value="Cupin_1"/>
</dbReference>
<dbReference type="InterPro" id="IPR025499">
    <property type="entry name" value="KdgF"/>
</dbReference>
<dbReference type="InterPro" id="IPR052535">
    <property type="entry name" value="Bacilysin_H2HPP_isomerase"/>
</dbReference>
<evidence type="ECO:0000313" key="2">
    <source>
        <dbReference type="EMBL" id="MDJ1483756.1"/>
    </source>
</evidence>
<gene>
    <name evidence="2" type="ORF">QNI16_24870</name>
</gene>
<dbReference type="SMART" id="SM00835">
    <property type="entry name" value="Cupin_1"/>
    <property type="match status" value="1"/>
</dbReference>
<dbReference type="AlphaFoldDB" id="A0AAE3QRT2"/>
<dbReference type="SUPFAM" id="SSF51182">
    <property type="entry name" value="RmlC-like cupins"/>
    <property type="match status" value="1"/>
</dbReference>
<proteinExistence type="predicted"/>
<accession>A0AAE3QRT2</accession>
<name>A0AAE3QRT2_9BACT</name>
<dbReference type="InterPro" id="IPR011051">
    <property type="entry name" value="RmlC_Cupin_sf"/>
</dbReference>
<organism evidence="2 3">
    <name type="scientific">Xanthocytophaga flava</name>
    <dbReference type="NCBI Taxonomy" id="3048013"/>
    <lineage>
        <taxon>Bacteria</taxon>
        <taxon>Pseudomonadati</taxon>
        <taxon>Bacteroidota</taxon>
        <taxon>Cytophagia</taxon>
        <taxon>Cytophagales</taxon>
        <taxon>Rhodocytophagaceae</taxon>
        <taxon>Xanthocytophaga</taxon>
    </lineage>
</organism>
<dbReference type="CDD" id="cd02238">
    <property type="entry name" value="cupin_KdgF"/>
    <property type="match status" value="1"/>
</dbReference>
<dbReference type="PIRSF" id="PIRSF029883">
    <property type="entry name" value="KdgF"/>
    <property type="match status" value="1"/>
</dbReference>
<dbReference type="PANTHER" id="PTHR40112">
    <property type="entry name" value="H2HPP ISOMERASE"/>
    <property type="match status" value="1"/>
</dbReference>
<evidence type="ECO:0000313" key="3">
    <source>
        <dbReference type="Proteomes" id="UP001241110"/>
    </source>
</evidence>
<dbReference type="Gene3D" id="2.60.120.10">
    <property type="entry name" value="Jelly Rolls"/>
    <property type="match status" value="1"/>
</dbReference>
<comment type="caution">
    <text evidence="2">The sequence shown here is derived from an EMBL/GenBank/DDBJ whole genome shotgun (WGS) entry which is preliminary data.</text>
</comment>
<dbReference type="EMBL" id="JASJOS010000012">
    <property type="protein sequence ID" value="MDJ1483756.1"/>
    <property type="molecule type" value="Genomic_DNA"/>
</dbReference>
<dbReference type="PANTHER" id="PTHR40112:SF1">
    <property type="entry name" value="H2HPP ISOMERASE"/>
    <property type="match status" value="1"/>
</dbReference>
<dbReference type="InterPro" id="IPR013096">
    <property type="entry name" value="Cupin_2"/>
</dbReference>
<dbReference type="Pfam" id="PF07883">
    <property type="entry name" value="Cupin_2"/>
    <property type="match status" value="1"/>
</dbReference>
<dbReference type="RefSeq" id="WP_313984090.1">
    <property type="nucleotide sequence ID" value="NZ_JASJOS010000012.1"/>
</dbReference>
<dbReference type="InterPro" id="IPR014710">
    <property type="entry name" value="RmlC-like_jellyroll"/>
</dbReference>
<evidence type="ECO:0000259" key="1">
    <source>
        <dbReference type="SMART" id="SM00835"/>
    </source>
</evidence>
<sequence>MSFIDLSAQSEKTIFDGFFAKFIHTDQITIAYVRIEEGKFLPPHSHPQEQITTVISGELEMTVGDETQVLKEGQVGVIPSNVVHSGKALTPCYVIDVFNPVREDFKKL</sequence>
<dbReference type="Proteomes" id="UP001241110">
    <property type="component" value="Unassembled WGS sequence"/>
</dbReference>
<feature type="domain" description="Cupin type-1" evidence="1">
    <location>
        <begin position="4"/>
        <end position="106"/>
    </location>
</feature>
<protein>
    <submittedName>
        <fullName evidence="2">Cupin domain-containing protein</fullName>
    </submittedName>
</protein>
<reference evidence="2" key="1">
    <citation type="submission" date="2023-05" db="EMBL/GenBank/DDBJ databases">
        <authorList>
            <person name="Zhang X."/>
        </authorList>
    </citation>
    <scope>NUCLEOTIDE SEQUENCE</scope>
    <source>
        <strain evidence="2">YF14B1</strain>
    </source>
</reference>